<dbReference type="SUPFAM" id="SSF46785">
    <property type="entry name" value="Winged helix' DNA-binding domain"/>
    <property type="match status" value="2"/>
</dbReference>
<keyword evidence="5" id="KW-1185">Reference proteome</keyword>
<keyword evidence="2" id="KW-0813">Transport</keyword>
<dbReference type="InterPro" id="IPR036388">
    <property type="entry name" value="WH-like_DNA-bd_sf"/>
</dbReference>
<dbReference type="Gene3D" id="1.10.10.570">
    <property type="entry name" value="Winged helix' DNA-binding domain. Chain C. Domain 1"/>
    <property type="match status" value="1"/>
</dbReference>
<comment type="similarity">
    <text evidence="1">Belongs to the VPS25 family.</text>
</comment>
<keyword evidence="3" id="KW-0653">Protein transport</keyword>
<accession>A0AAV5QWM5</accession>
<comment type="caution">
    <text evidence="4">The sequence shown here is derived from an EMBL/GenBank/DDBJ whole genome shotgun (WGS) entry which is preliminary data.</text>
</comment>
<evidence type="ECO:0000313" key="4">
    <source>
        <dbReference type="EMBL" id="GMM43681.1"/>
    </source>
</evidence>
<evidence type="ECO:0000313" key="5">
    <source>
        <dbReference type="Proteomes" id="UP001378960"/>
    </source>
</evidence>
<reference evidence="4 5" key="1">
    <citation type="journal article" date="2023" name="Elife">
        <title>Identification of key yeast species and microbe-microbe interactions impacting larval growth of Drosophila in the wild.</title>
        <authorList>
            <person name="Mure A."/>
            <person name="Sugiura Y."/>
            <person name="Maeda R."/>
            <person name="Honda K."/>
            <person name="Sakurai N."/>
            <person name="Takahashi Y."/>
            <person name="Watada M."/>
            <person name="Katoh T."/>
            <person name="Gotoh A."/>
            <person name="Gotoh Y."/>
            <person name="Taniguchi I."/>
            <person name="Nakamura K."/>
            <person name="Hayashi T."/>
            <person name="Katayama T."/>
            <person name="Uemura T."/>
            <person name="Hattori Y."/>
        </authorList>
    </citation>
    <scope>NUCLEOTIDE SEQUENCE [LARGE SCALE GENOMIC DNA]</scope>
    <source>
        <strain evidence="4 5">PK-24</strain>
    </source>
</reference>
<dbReference type="Gene3D" id="1.10.10.10">
    <property type="entry name" value="Winged helix-like DNA-binding domain superfamily/Winged helix DNA-binding domain"/>
    <property type="match status" value="1"/>
</dbReference>
<sequence length="175" mass="21229">MEFKFPKIHDFPPFYTKQPHEGTYKAQIEQWINIILKYCEFKHIWKLELNESNGNYQEIFNNKKIERKINDNLLQDIINEMIKLEYCKYINKGDFKNILIYWKNINEWSLKLIEWINKSGQNGSILTVYEIQNNWPNEEFYGIDDEIIYKVLEKLEKDKKVACIRENNEIVGIKV</sequence>
<dbReference type="GO" id="GO:0000814">
    <property type="term" value="C:ESCRT II complex"/>
    <property type="evidence" value="ECO:0007669"/>
    <property type="project" value="InterPro"/>
</dbReference>
<dbReference type="GO" id="GO:0043328">
    <property type="term" value="P:protein transport to vacuole involved in ubiquitin-dependent protein catabolic process via the multivesicular body sorting pathway"/>
    <property type="evidence" value="ECO:0007669"/>
    <property type="project" value="TreeGrafter"/>
</dbReference>
<dbReference type="Pfam" id="PF05871">
    <property type="entry name" value="ESCRT-II"/>
    <property type="match status" value="1"/>
</dbReference>
<dbReference type="EMBL" id="BTGB01000001">
    <property type="protein sequence ID" value="GMM43681.1"/>
    <property type="molecule type" value="Genomic_DNA"/>
</dbReference>
<evidence type="ECO:0000256" key="1">
    <source>
        <dbReference type="ARBA" id="ARBA00009674"/>
    </source>
</evidence>
<dbReference type="PANTHER" id="PTHR13149:SF0">
    <property type="entry name" value="VACUOLAR PROTEIN-SORTING-ASSOCIATED PROTEIN 25"/>
    <property type="match status" value="1"/>
</dbReference>
<evidence type="ECO:0000256" key="2">
    <source>
        <dbReference type="ARBA" id="ARBA00022448"/>
    </source>
</evidence>
<proteinExistence type="inferred from homology"/>
<dbReference type="AlphaFoldDB" id="A0AAV5QWM5"/>
<evidence type="ECO:0000256" key="3">
    <source>
        <dbReference type="ARBA" id="ARBA00022927"/>
    </source>
</evidence>
<dbReference type="GO" id="GO:0005198">
    <property type="term" value="F:structural molecule activity"/>
    <property type="evidence" value="ECO:0007669"/>
    <property type="project" value="TreeGrafter"/>
</dbReference>
<name>A0AAV5QWM5_PICKL</name>
<organism evidence="4 5">
    <name type="scientific">Pichia kluyveri</name>
    <name type="common">Yeast</name>
    <dbReference type="NCBI Taxonomy" id="36015"/>
    <lineage>
        <taxon>Eukaryota</taxon>
        <taxon>Fungi</taxon>
        <taxon>Dikarya</taxon>
        <taxon>Ascomycota</taxon>
        <taxon>Saccharomycotina</taxon>
        <taxon>Pichiomycetes</taxon>
        <taxon>Pichiales</taxon>
        <taxon>Pichiaceae</taxon>
        <taxon>Pichia</taxon>
    </lineage>
</organism>
<protein>
    <submittedName>
        <fullName evidence="4">ESCRT-II subunit protein</fullName>
    </submittedName>
</protein>
<dbReference type="GO" id="GO:0042803">
    <property type="term" value="F:protein homodimerization activity"/>
    <property type="evidence" value="ECO:0007669"/>
    <property type="project" value="TreeGrafter"/>
</dbReference>
<gene>
    <name evidence="4" type="ORF">DAPK24_002560</name>
</gene>
<dbReference type="InterPro" id="IPR008570">
    <property type="entry name" value="ESCRT-II_cplx_Vps25-sub"/>
</dbReference>
<dbReference type="InterPro" id="IPR036390">
    <property type="entry name" value="WH_DNA-bd_sf"/>
</dbReference>
<dbReference type="PANTHER" id="PTHR13149">
    <property type="entry name" value="VACUOLAR PROTEIN SORTING-ASSOCIATED PROTEIN VPS25"/>
    <property type="match status" value="1"/>
</dbReference>
<dbReference type="Proteomes" id="UP001378960">
    <property type="component" value="Unassembled WGS sequence"/>
</dbReference>
<dbReference type="InterPro" id="IPR014041">
    <property type="entry name" value="ESCRT-II_cplx_Vps25-sub_N"/>
</dbReference>